<dbReference type="Pfam" id="PF18962">
    <property type="entry name" value="Por_Secre_tail"/>
    <property type="match status" value="1"/>
</dbReference>
<evidence type="ECO:0000259" key="1">
    <source>
        <dbReference type="Pfam" id="PF18962"/>
    </source>
</evidence>
<dbReference type="InterPro" id="IPR026444">
    <property type="entry name" value="Secre_tail"/>
</dbReference>
<keyword evidence="3" id="KW-1185">Reference proteome</keyword>
<protein>
    <submittedName>
        <fullName evidence="2">T9SS type A sorting domain-containing protein</fullName>
    </submittedName>
</protein>
<sequence length="1440" mass="157729">MFFTFALKGQTIWISQVSPASGSNICLGNKVYLAYNTTGTFNQDNVFKVQVKSGYSGIWVDVVAKDSSGYLIATLPNEVANISNNYSYYGSLRIVSSSPAITSSDFSSNIYVPANIELVDIQKKTLYPNEPVSISIKNTGTTPVKFLMSDSTYIQIDNSYGTVQNVMVATSKSGTYKILSTSNLCGVGKATGSVDIKIVDNSLKILGLTNNQVCKNGKVTLKVQKTGKWSESNKFKVRLEDFNYSTKFYDLDVTEKGDLMTATITDNIPNATYRIRVTASDNNIESDFYFSQLYVHNESKVELTTESTSMKYGEVMNLNVSINGYGSYFVELSDGQVYRYGSVGDYTSSFNFAISPKTTTQYFIKSFTSECGSGVGTNKVSITVNKAIKTDSLKEAKYCEGATAEVKFSTNASLPVGSAVKIKLTNNNYFGYNDTYLEVIGKVISDNVASFVIPSNLSATFYNTSFYASVFTDDIPATTFSPNYIRISAFPSANINNSYSSVVINLKKPQSTNIDVILNGNGPYEITMLDDTKYKYTDFYKSWKSEVGISMYIPKSSTVAIKSITNVCGTNNSVSSQYKYVAVENAEYGIQISSKKTTSIEVCAGAKVDLSVLTEGKYGDDNQFTVELINSYGSSNDRTLGKITAGEKEITIPSDLPTGEYDIRVSSSNPLLYSNLIKLYVRALPTAEYYTYYTGVYNPGDYVGLSLNLKGGGNQQVTYKDGRTETIETYTYDGTATQYYNFNIYKTTTFGIKSISNVCGVGTIKNNDVTFKVAPYSIQNMTNLNSNYSNNNIQCIADNILIPFNVKGQVPTGTTFSVQISNASDTTYTNVKTGVTESPVLVSFPSKFQQAGSYNIRIVSNDNSVKSDVNTVNFRIVPNNLALQFNGGATVTEIEAGNGVYIYSNNIKDYSYGGGLRYVIKDDKNFKTIGYNNYNYIEEYKNPTETTTYTLVSAINECGVGKVSGSVKVNIKPVVSMNFEGMYSGISTCAGATLKVNLDSKGTFEADNVFKVYAVNENNTKTELLSSTKNGAYNVTFGSDLKRGSYKIQMESSNPYQTKTITTIALANKLDMTLMGSSTINPGTDAYLILRNNDSYKPNTNSYYYEYINYELSNGKTGTLELNSYNTLPTIYLAPLKTETFTVKTVRNACGLGKVEGSATITVNPPSNKQVNFQEYYISSVICAGSTINVPFYTVGTFSANNKFIVQLSDNTGKNFKSLETVEKEKNILAAKLPSDLVPSMGYSIRVIASDSNATSTTNKYPFSVLEGITARFDSSSYYFNENKPVSIGIKLTGTPPFTFAIGSDEVSAKSITVNTNDYVLTVNPTANTVYRLFSVNNNVCGTGTVLSPSTVRIELITGTDELGKMGINIFPNPASDVLNIESNDKELDVQLIDFTGKIIQVQTLRGVQKQVDLSKIPSGTYFLNVQKDGRKATFKVLKQ</sequence>
<comment type="caution">
    <text evidence="2">The sequence shown here is derived from an EMBL/GenBank/DDBJ whole genome shotgun (WGS) entry which is preliminary data.</text>
</comment>
<dbReference type="Proteomes" id="UP001303899">
    <property type="component" value="Unassembled WGS sequence"/>
</dbReference>
<gene>
    <name evidence="2" type="ORF">VB776_13115</name>
</gene>
<dbReference type="NCBIfam" id="TIGR04183">
    <property type="entry name" value="Por_Secre_tail"/>
    <property type="match status" value="1"/>
</dbReference>
<dbReference type="RefSeq" id="WP_323330351.1">
    <property type="nucleotide sequence ID" value="NZ_JAYGIL010000014.1"/>
</dbReference>
<proteinExistence type="predicted"/>
<dbReference type="EMBL" id="JAYGIL010000014">
    <property type="protein sequence ID" value="MEA5403861.1"/>
    <property type="molecule type" value="Genomic_DNA"/>
</dbReference>
<evidence type="ECO:0000313" key="3">
    <source>
        <dbReference type="Proteomes" id="UP001303899"/>
    </source>
</evidence>
<name>A0ABU5S5Y3_9BACT</name>
<organism evidence="2 3">
    <name type="scientific">Arcicella gelida</name>
    <dbReference type="NCBI Taxonomy" id="2984195"/>
    <lineage>
        <taxon>Bacteria</taxon>
        <taxon>Pseudomonadati</taxon>
        <taxon>Bacteroidota</taxon>
        <taxon>Cytophagia</taxon>
        <taxon>Cytophagales</taxon>
        <taxon>Flectobacillaceae</taxon>
        <taxon>Arcicella</taxon>
    </lineage>
</organism>
<accession>A0ABU5S5Y3</accession>
<evidence type="ECO:0000313" key="2">
    <source>
        <dbReference type="EMBL" id="MEA5403861.1"/>
    </source>
</evidence>
<feature type="domain" description="Secretion system C-terminal sorting" evidence="1">
    <location>
        <begin position="1370"/>
        <end position="1436"/>
    </location>
</feature>
<reference evidence="2 3" key="1">
    <citation type="submission" date="2023-12" db="EMBL/GenBank/DDBJ databases">
        <title>Novel species of the genus Arcicella isolated from rivers.</title>
        <authorList>
            <person name="Lu H."/>
        </authorList>
    </citation>
    <scope>NUCLEOTIDE SEQUENCE [LARGE SCALE GENOMIC DNA]</scope>
    <source>
        <strain evidence="2 3">DC2W</strain>
    </source>
</reference>